<evidence type="ECO:0000313" key="2">
    <source>
        <dbReference type="Proteomes" id="UP000014026"/>
    </source>
</evidence>
<dbReference type="HOGENOM" id="CLU_2300206_0_0_5"/>
<name>N6VNW3_9HYPH</name>
<comment type="caution">
    <text evidence="1">The sequence shown here is derived from an EMBL/GenBank/DDBJ whole genome shotgun (WGS) entry which is preliminary data.</text>
</comment>
<dbReference type="EMBL" id="AGWB01000009">
    <property type="protein sequence ID" value="ENN92727.1"/>
    <property type="molecule type" value="Genomic_DNA"/>
</dbReference>
<evidence type="ECO:0000313" key="1">
    <source>
        <dbReference type="EMBL" id="ENN92727.1"/>
    </source>
</evidence>
<dbReference type="AlphaFoldDB" id="N6VNW3"/>
<accession>N6VNW3</accession>
<dbReference type="STRING" id="1094492.m02_10200"/>
<dbReference type="PATRIC" id="fig|1094492.3.peg.1084"/>
<reference evidence="1 2" key="1">
    <citation type="journal article" date="2013" name="PLoS Genet.">
        <title>A gene transfer agent and a dynamic repertoire of secretion systems hold the keys to the explosive radiation of the emerging pathogen Bartonella.</title>
        <authorList>
            <person name="Guy L."/>
            <person name="Nystedt B."/>
            <person name="Toft C."/>
            <person name="Zaremba-Niedzwiedzka K."/>
            <person name="Berglund E.C."/>
            <person name="Granberg F."/>
            <person name="Naslund K."/>
            <person name="Eriksson A.S."/>
            <person name="Andersson S.G."/>
        </authorList>
    </citation>
    <scope>NUCLEOTIDE SEQUENCE [LARGE SCALE GENOMIC DNA]</scope>
    <source>
        <strain evidence="2">m02</strain>
    </source>
</reference>
<dbReference type="Proteomes" id="UP000014026">
    <property type="component" value="Unassembled WGS sequence"/>
</dbReference>
<gene>
    <name evidence="1" type="ORF">m02_10200</name>
</gene>
<sequence>MEGGTVTIMDKVWISDVEKGVSVEKGKLVMKGGWIKGEGGKGTGVYATGTGTVLMSGVWIEGVGMGVEVSGKGMLEMMGDSTIIFTGDYGVKVGGRRRLI</sequence>
<protein>
    <submittedName>
        <fullName evidence="1">Uncharacterized protein</fullName>
    </submittedName>
</protein>
<proteinExistence type="predicted"/>
<organism evidence="1 2">
    <name type="scientific">Bartonella bovis m02</name>
    <dbReference type="NCBI Taxonomy" id="1094492"/>
    <lineage>
        <taxon>Bacteria</taxon>
        <taxon>Pseudomonadati</taxon>
        <taxon>Pseudomonadota</taxon>
        <taxon>Alphaproteobacteria</taxon>
        <taxon>Hyphomicrobiales</taxon>
        <taxon>Bartonellaceae</taxon>
        <taxon>Bartonella</taxon>
    </lineage>
</organism>